<dbReference type="Proteomes" id="UP001356427">
    <property type="component" value="Unassembled WGS sequence"/>
</dbReference>
<evidence type="ECO:0000313" key="1">
    <source>
        <dbReference type="EMBL" id="KAK6328587.1"/>
    </source>
</evidence>
<sequence length="113" mass="12664">MIYSITVDNSIVSSSQSAKNLGVTLDNTLSFSANIKAVTRSCRFMLYNFRRVRLYLRQKAAQVLIQVLVISRLDYCNSMLAGLPACAIKPLQLTRTLQPVWCSTFPSSLMSPR</sequence>
<keyword evidence="2" id="KW-1185">Reference proteome</keyword>
<dbReference type="PANTHER" id="PTHR33332">
    <property type="entry name" value="REVERSE TRANSCRIPTASE DOMAIN-CONTAINING PROTEIN"/>
    <property type="match status" value="1"/>
</dbReference>
<name>A0AAN8MJH2_9TELE</name>
<dbReference type="AlphaFoldDB" id="A0AAN8MJH2"/>
<proteinExistence type="predicted"/>
<organism evidence="1 2">
    <name type="scientific">Coregonus suidteri</name>
    <dbReference type="NCBI Taxonomy" id="861788"/>
    <lineage>
        <taxon>Eukaryota</taxon>
        <taxon>Metazoa</taxon>
        <taxon>Chordata</taxon>
        <taxon>Craniata</taxon>
        <taxon>Vertebrata</taxon>
        <taxon>Euteleostomi</taxon>
        <taxon>Actinopterygii</taxon>
        <taxon>Neopterygii</taxon>
        <taxon>Teleostei</taxon>
        <taxon>Protacanthopterygii</taxon>
        <taxon>Salmoniformes</taxon>
        <taxon>Salmonidae</taxon>
        <taxon>Coregoninae</taxon>
        <taxon>Coregonus</taxon>
    </lineage>
</organism>
<accession>A0AAN8MJH2</accession>
<protein>
    <submittedName>
        <fullName evidence="1">Uncharacterized protein</fullName>
    </submittedName>
</protein>
<evidence type="ECO:0000313" key="2">
    <source>
        <dbReference type="Proteomes" id="UP001356427"/>
    </source>
</evidence>
<comment type="caution">
    <text evidence="1">The sequence shown here is derived from an EMBL/GenBank/DDBJ whole genome shotgun (WGS) entry which is preliminary data.</text>
</comment>
<dbReference type="EMBL" id="JAGTTL010000001">
    <property type="protein sequence ID" value="KAK6328587.1"/>
    <property type="molecule type" value="Genomic_DNA"/>
</dbReference>
<reference evidence="1 2" key="1">
    <citation type="submission" date="2021-04" db="EMBL/GenBank/DDBJ databases">
        <authorList>
            <person name="De Guttry C."/>
            <person name="Zahm M."/>
            <person name="Klopp C."/>
            <person name="Cabau C."/>
            <person name="Louis A."/>
            <person name="Berthelot C."/>
            <person name="Parey E."/>
            <person name="Roest Crollius H."/>
            <person name="Montfort J."/>
            <person name="Robinson-Rechavi M."/>
            <person name="Bucao C."/>
            <person name="Bouchez O."/>
            <person name="Gislard M."/>
            <person name="Lluch J."/>
            <person name="Milhes M."/>
            <person name="Lampietro C."/>
            <person name="Lopez Roques C."/>
            <person name="Donnadieu C."/>
            <person name="Braasch I."/>
            <person name="Desvignes T."/>
            <person name="Postlethwait J."/>
            <person name="Bobe J."/>
            <person name="Wedekind C."/>
            <person name="Guiguen Y."/>
        </authorList>
    </citation>
    <scope>NUCLEOTIDE SEQUENCE [LARGE SCALE GENOMIC DNA]</scope>
    <source>
        <strain evidence="1">Cs_M1</strain>
        <tissue evidence="1">Blood</tissue>
    </source>
</reference>
<gene>
    <name evidence="1" type="ORF">J4Q44_G00005650</name>
</gene>
<feature type="non-terminal residue" evidence="1">
    <location>
        <position position="113"/>
    </location>
</feature>